<reference evidence="1" key="1">
    <citation type="journal article" date="2021" name="Proc. Natl. Acad. Sci. U.S.A.">
        <title>A Catalog of Tens of Thousands of Viruses from Human Metagenomes Reveals Hidden Associations with Chronic Diseases.</title>
        <authorList>
            <person name="Tisza M.J."/>
            <person name="Buck C.B."/>
        </authorList>
    </citation>
    <scope>NUCLEOTIDE SEQUENCE</scope>
    <source>
        <strain evidence="1">Ct0uL16</strain>
    </source>
</reference>
<proteinExistence type="predicted"/>
<name>A0A8S5Q5F2_9CAUD</name>
<evidence type="ECO:0000313" key="1">
    <source>
        <dbReference type="EMBL" id="DAE14272.1"/>
    </source>
</evidence>
<organism evidence="1">
    <name type="scientific">Siphoviridae sp. ct0uL16</name>
    <dbReference type="NCBI Taxonomy" id="2825299"/>
    <lineage>
        <taxon>Viruses</taxon>
        <taxon>Duplodnaviria</taxon>
        <taxon>Heunggongvirae</taxon>
        <taxon>Uroviricota</taxon>
        <taxon>Caudoviricetes</taxon>
    </lineage>
</organism>
<sequence>MNDLKQLVKSKLGTVTDSEIIEAVLPAFQKLIRIIAREGSDDGKRLTNNYFACLCAENIIESRFTKSCEKSVIDRSEPFQTVITHVIKVTNK</sequence>
<dbReference type="EMBL" id="BK015578">
    <property type="protein sequence ID" value="DAE14272.1"/>
    <property type="molecule type" value="Genomic_DNA"/>
</dbReference>
<protein>
    <submittedName>
        <fullName evidence="1">Uncharacterized protein</fullName>
    </submittedName>
</protein>
<accession>A0A8S5Q5F2</accession>